<dbReference type="InterPro" id="IPR011856">
    <property type="entry name" value="tRNA_endonuc-like_dom_sf"/>
</dbReference>
<dbReference type="STRING" id="573321.SAMN04488505_102989"/>
<dbReference type="AlphaFoldDB" id="A0A1H7SN49"/>
<evidence type="ECO:0000256" key="1">
    <source>
        <dbReference type="ARBA" id="ARBA00006738"/>
    </source>
</evidence>
<dbReference type="RefSeq" id="WP_089911241.1">
    <property type="nucleotide sequence ID" value="NZ_FOBB01000002.1"/>
</dbReference>
<dbReference type="Pfam" id="PF02021">
    <property type="entry name" value="UPF0102"/>
    <property type="match status" value="1"/>
</dbReference>
<gene>
    <name evidence="3" type="ORF">SAMN04488505_102989</name>
</gene>
<dbReference type="CDD" id="cd20736">
    <property type="entry name" value="PoNe_Nuclease"/>
    <property type="match status" value="1"/>
</dbReference>
<dbReference type="SUPFAM" id="SSF52980">
    <property type="entry name" value="Restriction endonuclease-like"/>
    <property type="match status" value="1"/>
</dbReference>
<proteinExistence type="inferred from homology"/>
<keyword evidence="3" id="KW-0378">Hydrolase</keyword>
<dbReference type="EMBL" id="FOBB01000002">
    <property type="protein sequence ID" value="SEL74070.1"/>
    <property type="molecule type" value="Genomic_DNA"/>
</dbReference>
<dbReference type="Gene3D" id="3.40.1350.10">
    <property type="match status" value="1"/>
</dbReference>
<sequence>MASHNELGKKGEQIAQNYLQQQQYTVLHINWKWGRKEIDVIALKDGHLVFVEVKTRINSVFGWPEEKVDFKKRQYLQGAAEVFMEKSGLTPVAIRFDIIAITFGEGEEMEVVHFEDAF</sequence>
<protein>
    <recommendedName>
        <fullName evidence="2">UPF0102 protein SAMN04488505_102989</fullName>
    </recommendedName>
</protein>
<evidence type="ECO:0000256" key="2">
    <source>
        <dbReference type="HAMAP-Rule" id="MF_00048"/>
    </source>
</evidence>
<evidence type="ECO:0000313" key="4">
    <source>
        <dbReference type="Proteomes" id="UP000198984"/>
    </source>
</evidence>
<dbReference type="OrthoDB" id="9802516at2"/>
<dbReference type="InterPro" id="IPR011335">
    <property type="entry name" value="Restrct_endonuc-II-like"/>
</dbReference>
<keyword evidence="3" id="KW-0255">Endonuclease</keyword>
<organism evidence="3 4">
    <name type="scientific">Chitinophaga rupis</name>
    <dbReference type="NCBI Taxonomy" id="573321"/>
    <lineage>
        <taxon>Bacteria</taxon>
        <taxon>Pseudomonadati</taxon>
        <taxon>Bacteroidota</taxon>
        <taxon>Chitinophagia</taxon>
        <taxon>Chitinophagales</taxon>
        <taxon>Chitinophagaceae</taxon>
        <taxon>Chitinophaga</taxon>
    </lineage>
</organism>
<dbReference type="InterPro" id="IPR003509">
    <property type="entry name" value="UPF0102_YraN-like"/>
</dbReference>
<comment type="similarity">
    <text evidence="1 2">Belongs to the UPF0102 family.</text>
</comment>
<evidence type="ECO:0000313" key="3">
    <source>
        <dbReference type="EMBL" id="SEL74070.1"/>
    </source>
</evidence>
<dbReference type="PANTHER" id="PTHR34039:SF1">
    <property type="entry name" value="UPF0102 PROTEIN YRAN"/>
    <property type="match status" value="1"/>
</dbReference>
<dbReference type="Proteomes" id="UP000198984">
    <property type="component" value="Unassembled WGS sequence"/>
</dbReference>
<name>A0A1H7SN49_9BACT</name>
<dbReference type="NCBIfam" id="NF009150">
    <property type="entry name" value="PRK12497.1-3"/>
    <property type="match status" value="1"/>
</dbReference>
<dbReference type="HAMAP" id="MF_00048">
    <property type="entry name" value="UPF0102"/>
    <property type="match status" value="1"/>
</dbReference>
<reference evidence="3 4" key="1">
    <citation type="submission" date="2016-10" db="EMBL/GenBank/DDBJ databases">
        <authorList>
            <person name="de Groot N.N."/>
        </authorList>
    </citation>
    <scope>NUCLEOTIDE SEQUENCE [LARGE SCALE GENOMIC DNA]</scope>
    <source>
        <strain evidence="3 4">DSM 21039</strain>
    </source>
</reference>
<keyword evidence="4" id="KW-1185">Reference proteome</keyword>
<dbReference type="GO" id="GO:0004519">
    <property type="term" value="F:endonuclease activity"/>
    <property type="evidence" value="ECO:0007669"/>
    <property type="project" value="UniProtKB-KW"/>
</dbReference>
<accession>A0A1H7SN49</accession>
<dbReference type="PANTHER" id="PTHR34039">
    <property type="entry name" value="UPF0102 PROTEIN YRAN"/>
    <property type="match status" value="1"/>
</dbReference>
<keyword evidence="3" id="KW-0540">Nuclease</keyword>
<dbReference type="GO" id="GO:0003676">
    <property type="term" value="F:nucleic acid binding"/>
    <property type="evidence" value="ECO:0007669"/>
    <property type="project" value="InterPro"/>
</dbReference>